<feature type="region of interest" description="Disordered" evidence="3">
    <location>
        <begin position="210"/>
        <end position="236"/>
    </location>
</feature>
<feature type="transmembrane region" description="Helical" evidence="4">
    <location>
        <begin position="296"/>
        <end position="313"/>
    </location>
</feature>
<dbReference type="GeneID" id="19017467"/>
<keyword evidence="1 5" id="KW-0732">Signal</keyword>
<name>K8EAN2_9CHLO</name>
<dbReference type="Proteomes" id="UP000198341">
    <property type="component" value="Chromosome 2"/>
</dbReference>
<evidence type="ECO:0000259" key="6">
    <source>
        <dbReference type="Pfam" id="PF03024"/>
    </source>
</evidence>
<sequence length="347" mass="39700">MRMKFFVKVSLLMTMLLQIRFVVSAQRSDDDDFGEKMTMKKRCKNTNDAPKKQPLTFCDDYRSHTCCTSRDTDRILVHHVEMQRQSVSATCASLFGRFECSKCDARNLGGSTRNNNNSEDDDRFKVCSAYAKQLYRACKEEYFVEGAVGGGVGAGRGSSGLISSGGRLTPCKSTDAICAKLEEFSGNWKEAVEMMGAKVVGRTKKKARLEDDEDEFDDDKEEDKEEEESDDDDDQSTAAVVNEWCFDGSVPAKVFEKKPSKTDEKKKATAKGYRRLKKFRWRKFLTARYWRRDQRLVKLLFVVYAFVAALLLYKRNAAKIKLFFWKRKVEKLRANVANAAEMRMKSA</sequence>
<evidence type="ECO:0000313" key="7">
    <source>
        <dbReference type="EMBL" id="CCO14821.1"/>
    </source>
</evidence>
<reference evidence="7 8" key="1">
    <citation type="submission" date="2011-10" db="EMBL/GenBank/DDBJ databases">
        <authorList>
            <person name="Genoscope - CEA"/>
        </authorList>
    </citation>
    <scope>NUCLEOTIDE SEQUENCE [LARGE SCALE GENOMIC DNA]</scope>
    <source>
        <strain evidence="7 8">RCC 1105</strain>
    </source>
</reference>
<dbReference type="EMBL" id="FO082277">
    <property type="protein sequence ID" value="CCO14821.1"/>
    <property type="molecule type" value="Genomic_DNA"/>
</dbReference>
<proteinExistence type="predicted"/>
<dbReference type="InterPro" id="IPR018143">
    <property type="entry name" value="Folate_rcpt-like"/>
</dbReference>
<keyword evidence="2" id="KW-1015">Disulfide bond</keyword>
<evidence type="ECO:0000256" key="4">
    <source>
        <dbReference type="SAM" id="Phobius"/>
    </source>
</evidence>
<keyword evidence="4" id="KW-0472">Membrane</keyword>
<feature type="compositionally biased region" description="Acidic residues" evidence="3">
    <location>
        <begin position="210"/>
        <end position="235"/>
    </location>
</feature>
<evidence type="ECO:0000256" key="1">
    <source>
        <dbReference type="ARBA" id="ARBA00022729"/>
    </source>
</evidence>
<accession>K8EAN2</accession>
<dbReference type="AlphaFoldDB" id="K8EAN2"/>
<dbReference type="eggNOG" id="ENOG502QTR3">
    <property type="taxonomic scope" value="Eukaryota"/>
</dbReference>
<feature type="chain" id="PRO_5003919088" description="Folate receptor-like domain-containing protein" evidence="5">
    <location>
        <begin position="26"/>
        <end position="347"/>
    </location>
</feature>
<evidence type="ECO:0000256" key="5">
    <source>
        <dbReference type="SAM" id="SignalP"/>
    </source>
</evidence>
<dbReference type="InterPro" id="IPR053305">
    <property type="entry name" value="Folate-binding_rcpt-like"/>
</dbReference>
<protein>
    <recommendedName>
        <fullName evidence="6">Folate receptor-like domain-containing protein</fullName>
    </recommendedName>
</protein>
<dbReference type="Pfam" id="PF03024">
    <property type="entry name" value="Folate_rec"/>
    <property type="match status" value="1"/>
</dbReference>
<dbReference type="PANTHER" id="PTHR37390">
    <property type="entry name" value="OS02G0592500 PROTEIN"/>
    <property type="match status" value="1"/>
</dbReference>
<evidence type="ECO:0000256" key="3">
    <source>
        <dbReference type="SAM" id="MobiDB-lite"/>
    </source>
</evidence>
<dbReference type="RefSeq" id="XP_007514581.1">
    <property type="nucleotide sequence ID" value="XM_007514519.1"/>
</dbReference>
<feature type="domain" description="Folate receptor-like" evidence="6">
    <location>
        <begin position="40"/>
        <end position="148"/>
    </location>
</feature>
<gene>
    <name evidence="7" type="ORF">Bathy02g03540</name>
</gene>
<dbReference type="PANTHER" id="PTHR37390:SF1">
    <property type="entry name" value="FOLATE-BINDING PROTEIN 1"/>
    <property type="match status" value="1"/>
</dbReference>
<feature type="signal peptide" evidence="5">
    <location>
        <begin position="1"/>
        <end position="25"/>
    </location>
</feature>
<organism evidence="7 8">
    <name type="scientific">Bathycoccus prasinos</name>
    <dbReference type="NCBI Taxonomy" id="41875"/>
    <lineage>
        <taxon>Eukaryota</taxon>
        <taxon>Viridiplantae</taxon>
        <taxon>Chlorophyta</taxon>
        <taxon>Mamiellophyceae</taxon>
        <taxon>Mamiellales</taxon>
        <taxon>Bathycoccaceae</taxon>
        <taxon>Bathycoccus</taxon>
    </lineage>
</organism>
<keyword evidence="4" id="KW-0812">Transmembrane</keyword>
<dbReference type="KEGG" id="bpg:Bathy02g03540"/>
<keyword evidence="8" id="KW-1185">Reference proteome</keyword>
<evidence type="ECO:0000313" key="8">
    <source>
        <dbReference type="Proteomes" id="UP000198341"/>
    </source>
</evidence>
<evidence type="ECO:0000256" key="2">
    <source>
        <dbReference type="ARBA" id="ARBA00023157"/>
    </source>
</evidence>
<keyword evidence="4" id="KW-1133">Transmembrane helix</keyword>